<evidence type="ECO:0000313" key="2">
    <source>
        <dbReference type="Proteomes" id="UP001172630"/>
    </source>
</evidence>
<dbReference type="Proteomes" id="UP001172630">
    <property type="component" value="Unassembled WGS sequence"/>
</dbReference>
<protein>
    <submittedName>
        <fullName evidence="1">Uncharacterized protein</fullName>
    </submittedName>
</protein>
<reference evidence="1" key="1">
    <citation type="submission" date="2023-06" db="EMBL/GenBank/DDBJ databases">
        <title>Phylogenetic Diversity of Rhizobium strains.</title>
        <authorList>
            <person name="Moura F.T."/>
            <person name="Helene L.C.F."/>
            <person name="Hungria M."/>
        </authorList>
    </citation>
    <scope>NUCLEOTIDE SEQUENCE</scope>
    <source>
        <strain evidence="1">CCGE524</strain>
    </source>
</reference>
<accession>A0ABT7KPX3</accession>
<gene>
    <name evidence="1" type="ORF">PY650_34880</name>
</gene>
<comment type="caution">
    <text evidence="1">The sequence shown here is derived from an EMBL/GenBank/DDBJ whole genome shotgun (WGS) entry which is preliminary data.</text>
</comment>
<dbReference type="EMBL" id="JARFYN010000097">
    <property type="protein sequence ID" value="MDL2410665.1"/>
    <property type="molecule type" value="Genomic_DNA"/>
</dbReference>
<sequence length="89" mass="10024">MVSPVYGTIPARAFFETLHADTISAEVKIRTIYVAEDGADRIIAHFGYRWERRLTPTLDTYVLDLFELTPDAQIKRIRIILDGDAATAA</sequence>
<dbReference type="RefSeq" id="WP_285884609.1">
    <property type="nucleotide sequence ID" value="NZ_JARFYN010000097.1"/>
</dbReference>
<dbReference type="Gene3D" id="3.10.450.50">
    <property type="match status" value="1"/>
</dbReference>
<organism evidence="1 2">
    <name type="scientific">Rhizobium calliandrae</name>
    <dbReference type="NCBI Taxonomy" id="1312182"/>
    <lineage>
        <taxon>Bacteria</taxon>
        <taxon>Pseudomonadati</taxon>
        <taxon>Pseudomonadota</taxon>
        <taxon>Alphaproteobacteria</taxon>
        <taxon>Hyphomicrobiales</taxon>
        <taxon>Rhizobiaceae</taxon>
        <taxon>Rhizobium/Agrobacterium group</taxon>
        <taxon>Rhizobium</taxon>
    </lineage>
</organism>
<name>A0ABT7KPX3_9HYPH</name>
<proteinExistence type="predicted"/>
<evidence type="ECO:0000313" key="1">
    <source>
        <dbReference type="EMBL" id="MDL2410665.1"/>
    </source>
</evidence>
<keyword evidence="2" id="KW-1185">Reference proteome</keyword>